<evidence type="ECO:0000256" key="6">
    <source>
        <dbReference type="ARBA" id="ARBA00022801"/>
    </source>
</evidence>
<evidence type="ECO:0000256" key="10">
    <source>
        <dbReference type="ARBA" id="ARBA00023125"/>
    </source>
</evidence>
<evidence type="ECO:0000256" key="9">
    <source>
        <dbReference type="ARBA" id="ARBA00022842"/>
    </source>
</evidence>
<dbReference type="OrthoDB" id="3177118at2"/>
<evidence type="ECO:0000256" key="13">
    <source>
        <dbReference type="SAM" id="MobiDB-lite"/>
    </source>
</evidence>
<dbReference type="Gene3D" id="3.40.50.1010">
    <property type="entry name" value="5'-nuclease"/>
    <property type="match status" value="1"/>
</dbReference>
<dbReference type="InterPro" id="IPR044153">
    <property type="entry name" value="PIN_Pae0151-like"/>
</dbReference>
<protein>
    <recommendedName>
        <fullName evidence="12">Probable replication restart protein PriA</fullName>
    </recommendedName>
    <alternativeName>
        <fullName evidence="12">Putative ATP-dependent DNA helicase PriA</fullName>
    </alternativeName>
</protein>
<dbReference type="RefSeq" id="WP_147925098.1">
    <property type="nucleotide sequence ID" value="NZ_VKAC01000002.1"/>
</dbReference>
<dbReference type="CDD" id="cd09873">
    <property type="entry name" value="PIN_Pae0151-like"/>
    <property type="match status" value="1"/>
</dbReference>
<keyword evidence="7 12" id="KW-0862">Zinc</keyword>
<dbReference type="AlphaFoldDB" id="A0A5C8ZHX4"/>
<feature type="binding site" evidence="12">
    <location>
        <position position="636"/>
    </location>
    <ligand>
        <name>Zn(2+)</name>
        <dbReference type="ChEBI" id="CHEBI:29105"/>
        <label>2</label>
    </ligand>
</feature>
<dbReference type="InterPro" id="IPR027417">
    <property type="entry name" value="P-loop_NTPase"/>
</dbReference>
<keyword evidence="17" id="KW-1185">Reference proteome</keyword>
<evidence type="ECO:0000256" key="1">
    <source>
        <dbReference type="ARBA" id="ARBA00022515"/>
    </source>
</evidence>
<reference evidence="16 17" key="1">
    <citation type="submission" date="2019-07" db="EMBL/GenBank/DDBJ databases">
        <title>Quadrisphaera sp. strain DD2A genome sequencing and assembly.</title>
        <authorList>
            <person name="Kim I."/>
        </authorList>
    </citation>
    <scope>NUCLEOTIDE SEQUENCE [LARGE SCALE GENOMIC DNA]</scope>
    <source>
        <strain evidence="16 17">DD2A</strain>
    </source>
</reference>
<evidence type="ECO:0000313" key="17">
    <source>
        <dbReference type="Proteomes" id="UP000321234"/>
    </source>
</evidence>
<feature type="domain" description="PIN" evidence="14">
    <location>
        <begin position="2"/>
        <end position="116"/>
    </location>
</feature>
<dbReference type="InterPro" id="IPR041222">
    <property type="entry name" value="PriA_3primeBD"/>
</dbReference>
<dbReference type="Pfam" id="PF17764">
    <property type="entry name" value="PriA_3primeBD"/>
    <property type="match status" value="1"/>
</dbReference>
<dbReference type="GO" id="GO:0043138">
    <property type="term" value="F:3'-5' DNA helicase activity"/>
    <property type="evidence" value="ECO:0007669"/>
    <property type="project" value="TreeGrafter"/>
</dbReference>
<name>A0A5C8ZHX4_9ACTN</name>
<dbReference type="GO" id="GO:1990077">
    <property type="term" value="C:primosome complex"/>
    <property type="evidence" value="ECO:0007669"/>
    <property type="project" value="UniProtKB-UniRule"/>
</dbReference>
<dbReference type="GO" id="GO:0006270">
    <property type="term" value="P:DNA replication initiation"/>
    <property type="evidence" value="ECO:0007669"/>
    <property type="project" value="TreeGrafter"/>
</dbReference>
<dbReference type="HAMAP" id="MF_00983">
    <property type="entry name" value="PriA"/>
    <property type="match status" value="1"/>
</dbReference>
<keyword evidence="1 12" id="KW-0639">Primosome</keyword>
<dbReference type="GO" id="GO:0006310">
    <property type="term" value="P:DNA recombination"/>
    <property type="evidence" value="ECO:0007669"/>
    <property type="project" value="InterPro"/>
</dbReference>
<evidence type="ECO:0000259" key="14">
    <source>
        <dbReference type="Pfam" id="PF01850"/>
    </source>
</evidence>
<evidence type="ECO:0000313" key="16">
    <source>
        <dbReference type="EMBL" id="TXR57457.1"/>
    </source>
</evidence>
<dbReference type="GO" id="GO:0016787">
    <property type="term" value="F:hydrolase activity"/>
    <property type="evidence" value="ECO:0007669"/>
    <property type="project" value="UniProtKB-KW"/>
</dbReference>
<comment type="caution">
    <text evidence="16">The sequence shown here is derived from an EMBL/GenBank/DDBJ whole genome shotgun (WGS) entry which is preliminary data.</text>
</comment>
<dbReference type="GO" id="GO:0008270">
    <property type="term" value="F:zinc ion binding"/>
    <property type="evidence" value="ECO:0007669"/>
    <property type="project" value="UniProtKB-UniRule"/>
</dbReference>
<keyword evidence="5 12" id="KW-0547">Nucleotide-binding</keyword>
<keyword evidence="6" id="KW-0378">Hydrolase</keyword>
<feature type="binding site" evidence="12">
    <location>
        <position position="651"/>
    </location>
    <ligand>
        <name>Zn(2+)</name>
        <dbReference type="ChEBI" id="CHEBI:29105"/>
        <label>2</label>
    </ligand>
</feature>
<dbReference type="InterPro" id="IPR029060">
    <property type="entry name" value="PIN-like_dom_sf"/>
</dbReference>
<feature type="binding site" evidence="12">
    <location>
        <position position="666"/>
    </location>
    <ligand>
        <name>Zn(2+)</name>
        <dbReference type="ChEBI" id="CHEBI:29105"/>
        <label>1</label>
    </ligand>
</feature>
<dbReference type="Proteomes" id="UP000321234">
    <property type="component" value="Unassembled WGS sequence"/>
</dbReference>
<keyword evidence="10 12" id="KW-0238">DNA-binding</keyword>
<feature type="binding site" evidence="12">
    <location>
        <position position="663"/>
    </location>
    <ligand>
        <name>Zn(2+)</name>
        <dbReference type="ChEBI" id="CHEBI:29105"/>
        <label>1</label>
    </ligand>
</feature>
<dbReference type="Pfam" id="PF01850">
    <property type="entry name" value="PIN"/>
    <property type="match status" value="1"/>
</dbReference>
<feature type="binding site" evidence="12">
    <location>
        <position position="633"/>
    </location>
    <ligand>
        <name>Zn(2+)</name>
        <dbReference type="ChEBI" id="CHEBI:29105"/>
        <label>2</label>
    </ligand>
</feature>
<dbReference type="Gene3D" id="3.40.50.300">
    <property type="entry name" value="P-loop containing nucleotide triphosphate hydrolases"/>
    <property type="match status" value="1"/>
</dbReference>
<feature type="binding site" evidence="12">
    <location>
        <position position="654"/>
    </location>
    <ligand>
        <name>Zn(2+)</name>
        <dbReference type="ChEBI" id="CHEBI:29105"/>
        <label>2</label>
    </ligand>
</feature>
<comment type="similarity">
    <text evidence="11">In the N-terminal section; belongs to the PINc/VapC protein family.</text>
</comment>
<keyword evidence="2 12" id="KW-0235">DNA replication</keyword>
<dbReference type="GO" id="GO:0004518">
    <property type="term" value="F:nuclease activity"/>
    <property type="evidence" value="ECO:0007669"/>
    <property type="project" value="UniProtKB-KW"/>
</dbReference>
<comment type="cofactor">
    <cofactor evidence="12">
        <name>Zn(2+)</name>
        <dbReference type="ChEBI" id="CHEBI:29105"/>
    </cofactor>
    <text evidence="12">Binds 2 zinc ions per subunit.</text>
</comment>
<evidence type="ECO:0000256" key="11">
    <source>
        <dbReference type="ARBA" id="ARBA00046345"/>
    </source>
</evidence>
<proteinExistence type="inferred from homology"/>
<dbReference type="GO" id="GO:0006302">
    <property type="term" value="P:double-strand break repair"/>
    <property type="evidence" value="ECO:0007669"/>
    <property type="project" value="InterPro"/>
</dbReference>
<evidence type="ECO:0000256" key="2">
    <source>
        <dbReference type="ARBA" id="ARBA00022705"/>
    </source>
</evidence>
<dbReference type="InterPro" id="IPR002716">
    <property type="entry name" value="PIN_dom"/>
</dbReference>
<dbReference type="Gene3D" id="3.40.1440.60">
    <property type="entry name" value="PriA, 3(prime) DNA-binding domain"/>
    <property type="match status" value="1"/>
</dbReference>
<dbReference type="GO" id="GO:0006269">
    <property type="term" value="P:DNA replication, synthesis of primer"/>
    <property type="evidence" value="ECO:0007669"/>
    <property type="project" value="UniProtKB-KW"/>
</dbReference>
<feature type="binding site" evidence="12">
    <location>
        <position position="627"/>
    </location>
    <ligand>
        <name>Zn(2+)</name>
        <dbReference type="ChEBI" id="CHEBI:29105"/>
        <label>1</label>
    </ligand>
</feature>
<feature type="domain" description="Primosomal protein N' 3' DNA-binding" evidence="15">
    <location>
        <begin position="217"/>
        <end position="316"/>
    </location>
</feature>
<gene>
    <name evidence="12" type="primary">priA</name>
    <name evidence="16" type="ORF">FMM08_04210</name>
</gene>
<dbReference type="PANTHER" id="PTHR30580:SF0">
    <property type="entry name" value="PRIMOSOMAL PROTEIN N"/>
    <property type="match status" value="1"/>
</dbReference>
<organism evidence="16 17">
    <name type="scientific">Quadrisphaera setariae</name>
    <dbReference type="NCBI Taxonomy" id="2593304"/>
    <lineage>
        <taxon>Bacteria</taxon>
        <taxon>Bacillati</taxon>
        <taxon>Actinomycetota</taxon>
        <taxon>Actinomycetes</taxon>
        <taxon>Kineosporiales</taxon>
        <taxon>Kineosporiaceae</taxon>
        <taxon>Quadrisphaera</taxon>
    </lineage>
</organism>
<feature type="binding site" evidence="12">
    <location>
        <position position="624"/>
    </location>
    <ligand>
        <name>Zn(2+)</name>
        <dbReference type="ChEBI" id="CHEBI:29105"/>
        <label>1</label>
    </ligand>
</feature>
<keyword evidence="8 12" id="KW-0067">ATP-binding</keyword>
<comment type="function">
    <text evidence="12">Initiates the restart of stalled replication forks, which reloads the replicative helicase on sites other than the origin of replication. Recognizes and binds to abandoned replication forks and remodels them to uncover a helicase loading site. Promotes assembly of the primosome at these replication forks.</text>
</comment>
<feature type="region of interest" description="Disordered" evidence="13">
    <location>
        <begin position="841"/>
        <end position="865"/>
    </location>
</feature>
<sequence>MIVVDASVITSALTDDGPLGTAARSELQRDLHWAAPDHLPVEVFSAVRGLRTGGRITEDRAVDSLAALASFVIERVPVALLLARMWELRGHVSGCDAAYAVAAESLGCPLLTVDRRPATGDWRGQPACGARSAPLLPRCDALALDRHRGAGWGPGRQRVSAAADTVGCVAACSDGAGELALDVAVPAQVRAKAAAAKGRKRAPKPPEPVAEVEPVARVVVDVPLPHLDRAFEYAVPASMAETAQPGVRVRVRFAGQDVEGFLLSRESVAEHTGRLAPLRAVVSPEPVLDAELLGTCRAVADRWGGTLADVLRLAVPRRHATTEKTTAERAAARDEAAVADGGAATRVELPAAPDPHDPTGPWAPYPAGPALLERLAAPAATSGVRAVWTALPSRATSQDWPAALAAAAQAALSAGRGALIVVPDHRDVARVDAALTTALGGTRSAPRHVRLTADQGPAARYAAWLALRRGHVRVAVGTRAAALAPVADPGLLAVWDDGDDLHAEPHAPYPHVREVMALRAERTGAALLVGGHSRTAEAQRWVESGWARAVEAPREVVRTSSPRVLLPGDDVEAERDAAARSARLPSLAFRTAQSALAGRLPGQARPGPVLVQVPRRGYLLTLRCEHCRARARCRRCAGPLQLTGADSHPVCRWCSTDDPTWTCPQCRGDRLRSAVVGARRTAEELGRAFPGVPVKTSGGGAGVLETVDGDAALVISTPGAEPVAEGGYAAALLLDGWALLEREELRAAEEALRRWSAAAALVRPQSAGGAVVLLAPAGVPPVEALVRWDPAWHASRELAERRELGLPPGAAFARLDGPAVAVDALLAALQRTDDYRAALPPHAEVLGPTPLEPDRRPSAAGDDGGAATPRAFALVRVPLAERAALAKALQGAVAVRSARKEAGSVRVQLDPEHVV</sequence>
<evidence type="ECO:0000256" key="3">
    <source>
        <dbReference type="ARBA" id="ARBA00022722"/>
    </source>
</evidence>
<evidence type="ECO:0000259" key="15">
    <source>
        <dbReference type="Pfam" id="PF17764"/>
    </source>
</evidence>
<evidence type="ECO:0000256" key="4">
    <source>
        <dbReference type="ARBA" id="ARBA00022723"/>
    </source>
</evidence>
<keyword evidence="4 12" id="KW-0479">Metal-binding</keyword>
<evidence type="ECO:0000256" key="7">
    <source>
        <dbReference type="ARBA" id="ARBA00022833"/>
    </source>
</evidence>
<accession>A0A5C8ZHX4</accession>
<dbReference type="SUPFAM" id="SSF88723">
    <property type="entry name" value="PIN domain-like"/>
    <property type="match status" value="1"/>
</dbReference>
<dbReference type="GO" id="GO:0003677">
    <property type="term" value="F:DNA binding"/>
    <property type="evidence" value="ECO:0007669"/>
    <property type="project" value="UniProtKB-UniRule"/>
</dbReference>
<keyword evidence="3" id="KW-0540">Nuclease</keyword>
<dbReference type="GO" id="GO:0005524">
    <property type="term" value="F:ATP binding"/>
    <property type="evidence" value="ECO:0007669"/>
    <property type="project" value="UniProtKB-UniRule"/>
</dbReference>
<dbReference type="PANTHER" id="PTHR30580">
    <property type="entry name" value="PRIMOSOMAL PROTEIN N"/>
    <property type="match status" value="1"/>
</dbReference>
<evidence type="ECO:0000256" key="12">
    <source>
        <dbReference type="HAMAP-Rule" id="MF_00983"/>
    </source>
</evidence>
<evidence type="ECO:0000256" key="8">
    <source>
        <dbReference type="ARBA" id="ARBA00022840"/>
    </source>
</evidence>
<comment type="caution">
    <text evidence="12">As this protein does not have any detectable helicase domains, it probably does not have helicase activity.</text>
</comment>
<dbReference type="InterPro" id="IPR005259">
    <property type="entry name" value="PriA"/>
</dbReference>
<evidence type="ECO:0000256" key="5">
    <source>
        <dbReference type="ARBA" id="ARBA00022741"/>
    </source>
</evidence>
<dbReference type="InterPro" id="IPR042115">
    <property type="entry name" value="PriA_3primeBD_sf"/>
</dbReference>
<keyword evidence="9" id="KW-0460">Magnesium</keyword>
<comment type="subunit">
    <text evidence="12">Component of the replication restart primosome.</text>
</comment>
<dbReference type="EMBL" id="VKAC01000002">
    <property type="protein sequence ID" value="TXR57457.1"/>
    <property type="molecule type" value="Genomic_DNA"/>
</dbReference>
<comment type="similarity">
    <text evidence="12">Belongs to the helicase family. PriA subfamily.</text>
</comment>